<dbReference type="AlphaFoldDB" id="A0A9R1XQ24"/>
<organism evidence="2 3">
    <name type="scientific">Lactuca sativa</name>
    <name type="common">Garden lettuce</name>
    <dbReference type="NCBI Taxonomy" id="4236"/>
    <lineage>
        <taxon>Eukaryota</taxon>
        <taxon>Viridiplantae</taxon>
        <taxon>Streptophyta</taxon>
        <taxon>Embryophyta</taxon>
        <taxon>Tracheophyta</taxon>
        <taxon>Spermatophyta</taxon>
        <taxon>Magnoliopsida</taxon>
        <taxon>eudicotyledons</taxon>
        <taxon>Gunneridae</taxon>
        <taxon>Pentapetalae</taxon>
        <taxon>asterids</taxon>
        <taxon>campanulids</taxon>
        <taxon>Asterales</taxon>
        <taxon>Asteraceae</taxon>
        <taxon>Cichorioideae</taxon>
        <taxon>Cichorieae</taxon>
        <taxon>Lactucinae</taxon>
        <taxon>Lactuca</taxon>
    </lineage>
</organism>
<name>A0A9R1XQ24_LACSA</name>
<evidence type="ECO:0000313" key="3">
    <source>
        <dbReference type="Proteomes" id="UP000235145"/>
    </source>
</evidence>
<sequence>MYDNSEYHFGDYSSHKKIENELEFNDNEAYYNIDDDNIDFQKEQSHVTHDYVSLGGSSYWIPVVSDQIKPKINSNFDSYRAPLSMYYNYASVAGFDVGLGPIRTIESDIITQRQLLFNREDNHKKCVTFGVGLLSREDGSSYSWLLTTFLKTFKKQPTLVLTDQDPTLIKAINQITSELATNSAFRKRFHSIIWNSKLEPHVFEKEWKSCLHEFNISNNKWMQEMYGLRRRWVPAFFKDIPMSGLMRTTSLSEGQNWSFQNNTLTVHRLITSSPIEPHASKVYTRKIFYQVQKEISDSDKTCFQMSVTSNNGVDTIIILEKQKNITTRQPSSPVVDDKLEEYHYDSLTEDTQYMVTHSKIDGSYKYRCVSFLSHDASKLKSYLEDLNKLKKKFVDDCPAPEIPSRESFYNQIIGIQLTNDAPDIDNPSDIRNKGTGSRGKRLKSKKEMLEKACSKPKRKCVLCKQLVNHDKRNCPLKKRD</sequence>
<gene>
    <name evidence="2" type="ORF">LSAT_V11C300113070</name>
</gene>
<evidence type="ECO:0000313" key="2">
    <source>
        <dbReference type="EMBL" id="KAJ0215417.1"/>
    </source>
</evidence>
<feature type="region of interest" description="Disordered" evidence="1">
    <location>
        <begin position="423"/>
        <end position="442"/>
    </location>
</feature>
<dbReference type="Proteomes" id="UP000235145">
    <property type="component" value="Unassembled WGS sequence"/>
</dbReference>
<dbReference type="PANTHER" id="PTHR47718:SF12">
    <property type="entry name" value="PROTEIN FAR1-RELATED SEQUENCE"/>
    <property type="match status" value="1"/>
</dbReference>
<evidence type="ECO:0008006" key="4">
    <source>
        <dbReference type="Google" id="ProtNLM"/>
    </source>
</evidence>
<reference evidence="2 3" key="1">
    <citation type="journal article" date="2017" name="Nat. Commun.">
        <title>Genome assembly with in vitro proximity ligation data and whole-genome triplication in lettuce.</title>
        <authorList>
            <person name="Reyes-Chin-Wo S."/>
            <person name="Wang Z."/>
            <person name="Yang X."/>
            <person name="Kozik A."/>
            <person name="Arikit S."/>
            <person name="Song C."/>
            <person name="Xia L."/>
            <person name="Froenicke L."/>
            <person name="Lavelle D.O."/>
            <person name="Truco M.J."/>
            <person name="Xia R."/>
            <person name="Zhu S."/>
            <person name="Xu C."/>
            <person name="Xu H."/>
            <person name="Xu X."/>
            <person name="Cox K."/>
            <person name="Korf I."/>
            <person name="Meyers B.C."/>
            <person name="Michelmore R.W."/>
        </authorList>
    </citation>
    <scope>NUCLEOTIDE SEQUENCE [LARGE SCALE GENOMIC DNA]</scope>
    <source>
        <strain evidence="3">cv. Salinas</strain>
        <tissue evidence="2">Seedlings</tissue>
    </source>
</reference>
<keyword evidence="3" id="KW-1185">Reference proteome</keyword>
<dbReference type="EMBL" id="NBSK02000003">
    <property type="protein sequence ID" value="KAJ0215417.1"/>
    <property type="molecule type" value="Genomic_DNA"/>
</dbReference>
<accession>A0A9R1XQ24</accession>
<evidence type="ECO:0000256" key="1">
    <source>
        <dbReference type="SAM" id="MobiDB-lite"/>
    </source>
</evidence>
<protein>
    <recommendedName>
        <fullName evidence="4">Protein FAR1-RELATED SEQUENCE</fullName>
    </recommendedName>
</protein>
<dbReference type="PANTHER" id="PTHR47718">
    <property type="entry name" value="OS01G0519700 PROTEIN"/>
    <property type="match status" value="1"/>
</dbReference>
<proteinExistence type="predicted"/>
<comment type="caution">
    <text evidence="2">The sequence shown here is derived from an EMBL/GenBank/DDBJ whole genome shotgun (WGS) entry which is preliminary data.</text>
</comment>